<comment type="caution">
    <text evidence="3">The sequence shown here is derived from an EMBL/GenBank/DDBJ whole genome shotgun (WGS) entry which is preliminary data.</text>
</comment>
<dbReference type="EMBL" id="AITY01000006">
    <property type="protein sequence ID" value="EOM27878.1"/>
    <property type="molecule type" value="Genomic_DNA"/>
</dbReference>
<evidence type="ECO:0000313" key="3">
    <source>
        <dbReference type="EMBL" id="EOM27878.1"/>
    </source>
</evidence>
<gene>
    <name evidence="3" type="ORF">SSM_00439</name>
</gene>
<name>A0A829FHN7_ENTFC</name>
<dbReference type="AlphaFoldDB" id="A0A829FHN7"/>
<keyword evidence="2" id="KW-0812">Transmembrane</keyword>
<feature type="transmembrane region" description="Helical" evidence="2">
    <location>
        <begin position="7"/>
        <end position="24"/>
    </location>
</feature>
<feature type="region of interest" description="Disordered" evidence="1">
    <location>
        <begin position="56"/>
        <end position="77"/>
    </location>
</feature>
<accession>A0A829FHN7</accession>
<evidence type="ECO:0000313" key="4">
    <source>
        <dbReference type="Proteomes" id="UP000013897"/>
    </source>
</evidence>
<evidence type="ECO:0000256" key="1">
    <source>
        <dbReference type="SAM" id="MobiDB-lite"/>
    </source>
</evidence>
<keyword evidence="2" id="KW-0472">Membrane</keyword>
<dbReference type="RefSeq" id="WP_002331101.1">
    <property type="nucleotide sequence ID" value="NZ_KB949503.1"/>
</dbReference>
<sequence length="77" mass="8915">MKKIHRLRRVGYSLFMVMLGALLTGNIPNWLKFAGLLTVYAWLMIYDFAMEGGFNDAKRTSETDGESKQRLSQEREI</sequence>
<evidence type="ECO:0000256" key="2">
    <source>
        <dbReference type="SAM" id="Phobius"/>
    </source>
</evidence>
<dbReference type="Proteomes" id="UP000013897">
    <property type="component" value="Unassembled WGS sequence"/>
</dbReference>
<reference evidence="3 4" key="1">
    <citation type="submission" date="2013-02" db="EMBL/GenBank/DDBJ databases">
        <title>The Genome Sequence of Enterococcus faecium HM1072.</title>
        <authorList>
            <consortium name="The Broad Institute Genome Sequencing Platform"/>
            <consortium name="The Broad Institute Genome Sequencing Center for Infectious Disease"/>
            <person name="Earl A.M."/>
            <person name="Gilmore M.S."/>
            <person name="Lebreton F."/>
            <person name="Courvalin P."/>
            <person name="Walker B."/>
            <person name="Young S.K."/>
            <person name="Zeng Q."/>
            <person name="Gargeya S."/>
            <person name="Fitzgerald M."/>
            <person name="Haas B."/>
            <person name="Abouelleil A."/>
            <person name="Alvarado L."/>
            <person name="Arachchi H.M."/>
            <person name="Berlin A.M."/>
            <person name="Chapman S.B."/>
            <person name="Dewar J."/>
            <person name="Goldberg J."/>
            <person name="Griggs A."/>
            <person name="Gujja S."/>
            <person name="Hansen M."/>
            <person name="Howarth C."/>
            <person name="Imamovic A."/>
            <person name="Larimer J."/>
            <person name="McCowan C."/>
            <person name="Murphy C."/>
            <person name="Neiman D."/>
            <person name="Pearson M."/>
            <person name="Priest M."/>
            <person name="Roberts A."/>
            <person name="Saif S."/>
            <person name="Shea T."/>
            <person name="Sisk P."/>
            <person name="Sykes S."/>
            <person name="Wortman J."/>
            <person name="Nusbaum C."/>
            <person name="Birren B."/>
        </authorList>
    </citation>
    <scope>NUCLEOTIDE SEQUENCE [LARGE SCALE GENOMIC DNA]</scope>
    <source>
        <strain evidence="3 4">HM1072</strain>
    </source>
</reference>
<proteinExistence type="predicted"/>
<protein>
    <submittedName>
        <fullName evidence="3">Uncharacterized protein</fullName>
    </submittedName>
</protein>
<organism evidence="3 4">
    <name type="scientific">Enterococcus faecium EnGen0192</name>
    <dbReference type="NCBI Taxonomy" id="1157487"/>
    <lineage>
        <taxon>Bacteria</taxon>
        <taxon>Bacillati</taxon>
        <taxon>Bacillota</taxon>
        <taxon>Bacilli</taxon>
        <taxon>Lactobacillales</taxon>
        <taxon>Enterococcaceae</taxon>
        <taxon>Enterococcus</taxon>
    </lineage>
</organism>
<keyword evidence="2" id="KW-1133">Transmembrane helix</keyword>